<dbReference type="SUPFAM" id="SSF47598">
    <property type="entry name" value="Ribbon-helix-helix"/>
    <property type="match status" value="1"/>
</dbReference>
<keyword evidence="2" id="KW-1185">Reference proteome</keyword>
<sequence length="107" mass="11715">MNVKHYTYRVSWSPEDQEHIGLCAELPSLSWLASDPAQALAGIMQVVAEAVQDMQRNGEVVPSPIADKQYSGQFRVRVPPLVHRKLAIAAAEQGVSMNRFVSAKLAG</sequence>
<name>I3UGD7_ADVKW</name>
<dbReference type="GO" id="GO:0006355">
    <property type="term" value="P:regulation of DNA-templated transcription"/>
    <property type="evidence" value="ECO:0007669"/>
    <property type="project" value="InterPro"/>
</dbReference>
<dbReference type="KEGG" id="aka:TKWG_22105"/>
<dbReference type="HOGENOM" id="CLU_125405_1_0_4"/>
<protein>
    <recommendedName>
        <fullName evidence="3">Toxin-antitoxin system HicB family antitoxin</fullName>
    </recommendedName>
</protein>
<dbReference type="InterPro" id="IPR010985">
    <property type="entry name" value="Ribbon_hlx_hlx"/>
</dbReference>
<dbReference type="AlphaFoldDB" id="I3UGD7"/>
<dbReference type="SUPFAM" id="SSF143100">
    <property type="entry name" value="TTHA1013/TTHA0281-like"/>
    <property type="match status" value="1"/>
</dbReference>
<organism evidence="1 2">
    <name type="scientific">Advenella kashmirensis (strain DSM 17095 / LMG 22695 / WT001)</name>
    <name type="common">Tetrathiobacter kashmirensis</name>
    <dbReference type="NCBI Taxonomy" id="1036672"/>
    <lineage>
        <taxon>Bacteria</taxon>
        <taxon>Pseudomonadati</taxon>
        <taxon>Pseudomonadota</taxon>
        <taxon>Betaproteobacteria</taxon>
        <taxon>Burkholderiales</taxon>
        <taxon>Alcaligenaceae</taxon>
    </lineage>
</organism>
<dbReference type="RefSeq" id="WP_014752166.1">
    <property type="nucleotide sequence ID" value="NC_017964.1"/>
</dbReference>
<dbReference type="EMBL" id="CP003555">
    <property type="protein sequence ID" value="AFK64075.1"/>
    <property type="molecule type" value="Genomic_DNA"/>
</dbReference>
<dbReference type="Proteomes" id="UP000005267">
    <property type="component" value="Chromosome"/>
</dbReference>
<gene>
    <name evidence="1" type="ordered locus">TKWG_22105</name>
</gene>
<dbReference type="STRING" id="1036672.TKWG_22105"/>
<dbReference type="OrthoDB" id="5297106at2"/>
<accession>I3UGD7</accession>
<evidence type="ECO:0000313" key="2">
    <source>
        <dbReference type="Proteomes" id="UP000005267"/>
    </source>
</evidence>
<reference evidence="1 2" key="1">
    <citation type="journal article" date="2011" name="J. Bacteriol.">
        <title>Whole-genome shotgun sequencing of the sulfur-oxidizing chemoautotroph Tetrathiobacter kashmirensis.</title>
        <authorList>
            <person name="Ghosh W."/>
            <person name="George A."/>
            <person name="Agarwal A."/>
            <person name="Raj P."/>
            <person name="Alam M."/>
            <person name="Pyne P."/>
            <person name="Das Gupta S.K."/>
        </authorList>
    </citation>
    <scope>NUCLEOTIDE SEQUENCE [LARGE SCALE GENOMIC DNA]</scope>
    <source>
        <strain evidence="1 2">WT001</strain>
    </source>
</reference>
<dbReference type="InterPro" id="IPR008651">
    <property type="entry name" value="Uncharacterised_HicB"/>
</dbReference>
<dbReference type="Pfam" id="PF05534">
    <property type="entry name" value="HicB"/>
    <property type="match status" value="1"/>
</dbReference>
<proteinExistence type="predicted"/>
<evidence type="ECO:0008006" key="3">
    <source>
        <dbReference type="Google" id="ProtNLM"/>
    </source>
</evidence>
<dbReference type="InterPro" id="IPR035069">
    <property type="entry name" value="TTHA1013/TTHA0281-like"/>
</dbReference>
<reference evidence="2" key="2">
    <citation type="journal article" date="2013" name="PLoS ONE">
        <title>Genome implosion elicits host-confinement in Alcaligenaceae: evidence from the comparative genomics of Tetrathiobacter kashmirensis, a pathogen in the making.</title>
        <authorList>
            <person name="Ghosh W."/>
            <person name="Alam M."/>
            <person name="Roy C."/>
            <person name="Pyne P."/>
            <person name="George A."/>
            <person name="Chakraborty R."/>
            <person name="Majumder S."/>
            <person name="Agarwal A."/>
            <person name="Chakraborty S."/>
            <person name="Majumdar S."/>
            <person name="Gupta S.K."/>
        </authorList>
    </citation>
    <scope>NUCLEOTIDE SEQUENCE [LARGE SCALE GENOMIC DNA]</scope>
    <source>
        <strain evidence="2">WT001</strain>
    </source>
</reference>
<evidence type="ECO:0000313" key="1">
    <source>
        <dbReference type="EMBL" id="AFK64075.1"/>
    </source>
</evidence>